<reference evidence="1 2" key="1">
    <citation type="submission" date="2019-02" db="EMBL/GenBank/DDBJ databases">
        <title>Deep-cultivation of Planctomycetes and their phenomic and genomic characterization uncovers novel biology.</title>
        <authorList>
            <person name="Wiegand S."/>
            <person name="Jogler M."/>
            <person name="Boedeker C."/>
            <person name="Pinto D."/>
            <person name="Vollmers J."/>
            <person name="Rivas-Marin E."/>
            <person name="Kohn T."/>
            <person name="Peeters S.H."/>
            <person name="Heuer A."/>
            <person name="Rast P."/>
            <person name="Oberbeckmann S."/>
            <person name="Bunk B."/>
            <person name="Jeske O."/>
            <person name="Meyerdierks A."/>
            <person name="Storesund J.E."/>
            <person name="Kallscheuer N."/>
            <person name="Luecker S."/>
            <person name="Lage O.M."/>
            <person name="Pohl T."/>
            <person name="Merkel B.J."/>
            <person name="Hornburger P."/>
            <person name="Mueller R.-W."/>
            <person name="Bruemmer F."/>
            <person name="Labrenz M."/>
            <person name="Spormann A.M."/>
            <person name="Op den Camp H."/>
            <person name="Overmann J."/>
            <person name="Amann R."/>
            <person name="Jetten M.S.M."/>
            <person name="Mascher T."/>
            <person name="Medema M.H."/>
            <person name="Devos D.P."/>
            <person name="Kaster A.-K."/>
            <person name="Ovreas L."/>
            <person name="Rohde M."/>
            <person name="Galperin M.Y."/>
            <person name="Jogler C."/>
        </authorList>
    </citation>
    <scope>NUCLEOTIDE SEQUENCE [LARGE SCALE GENOMIC DNA]</scope>
    <source>
        <strain evidence="1 2">ETA_A1</strain>
    </source>
</reference>
<evidence type="ECO:0000313" key="1">
    <source>
        <dbReference type="EMBL" id="QDU23745.1"/>
    </source>
</evidence>
<organism evidence="1 2">
    <name type="scientific">Urbifossiella limnaea</name>
    <dbReference type="NCBI Taxonomy" id="2528023"/>
    <lineage>
        <taxon>Bacteria</taxon>
        <taxon>Pseudomonadati</taxon>
        <taxon>Planctomycetota</taxon>
        <taxon>Planctomycetia</taxon>
        <taxon>Gemmatales</taxon>
        <taxon>Gemmataceae</taxon>
        <taxon>Urbifossiella</taxon>
    </lineage>
</organism>
<dbReference type="Proteomes" id="UP000319576">
    <property type="component" value="Chromosome"/>
</dbReference>
<accession>A0A517Y1V8</accession>
<keyword evidence="2" id="KW-1185">Reference proteome</keyword>
<evidence type="ECO:0000313" key="2">
    <source>
        <dbReference type="Proteomes" id="UP000319576"/>
    </source>
</evidence>
<name>A0A517Y1V8_9BACT</name>
<dbReference type="AlphaFoldDB" id="A0A517Y1V8"/>
<gene>
    <name evidence="1" type="ORF">ETAA1_57520</name>
</gene>
<dbReference type="RefSeq" id="WP_145243970.1">
    <property type="nucleotide sequence ID" value="NZ_CP036273.1"/>
</dbReference>
<dbReference type="KEGG" id="uli:ETAA1_57520"/>
<proteinExistence type="predicted"/>
<sequence>MTATPKRTVFVLARSDWIYHDGPWGGDYAFLRGYPTREEAEAAVPGQPLDRQFGPAEQSYQIVEVPLEE</sequence>
<dbReference type="EMBL" id="CP036273">
    <property type="protein sequence ID" value="QDU23745.1"/>
    <property type="molecule type" value="Genomic_DNA"/>
</dbReference>
<protein>
    <submittedName>
        <fullName evidence="1">Uncharacterized protein</fullName>
    </submittedName>
</protein>